<keyword evidence="1" id="KW-1133">Transmembrane helix</keyword>
<dbReference type="OrthoDB" id="6581450at2"/>
<feature type="transmembrane region" description="Helical" evidence="1">
    <location>
        <begin position="17"/>
        <end position="34"/>
    </location>
</feature>
<gene>
    <name evidence="2" type="ORF">BV494_03325</name>
</gene>
<proteinExistence type="predicted"/>
<feature type="transmembrane region" description="Helical" evidence="1">
    <location>
        <begin position="78"/>
        <end position="96"/>
    </location>
</feature>
<dbReference type="Proteomes" id="UP000239197">
    <property type="component" value="Chromosome"/>
</dbReference>
<keyword evidence="1" id="KW-0472">Membrane</keyword>
<feature type="transmembrane region" description="Helical" evidence="1">
    <location>
        <begin position="46"/>
        <end position="66"/>
    </location>
</feature>
<reference evidence="3" key="1">
    <citation type="submission" date="2017-01" db="EMBL/GenBank/DDBJ databases">
        <title>Genome sequence of Rouxiella sp. ERMR1:05.</title>
        <authorList>
            <person name="Kumar R."/>
            <person name="Singh D."/>
            <person name="Kumar S."/>
        </authorList>
    </citation>
    <scope>NUCLEOTIDE SEQUENCE [LARGE SCALE GENOMIC DNA]</scope>
    <source>
        <strain evidence="3">ERMR1:05</strain>
    </source>
</reference>
<organism evidence="2 3">
    <name type="scientific">Rahnella sikkimica</name>
    <dbReference type="NCBI Taxonomy" id="1805933"/>
    <lineage>
        <taxon>Bacteria</taxon>
        <taxon>Pseudomonadati</taxon>
        <taxon>Pseudomonadota</taxon>
        <taxon>Gammaproteobacteria</taxon>
        <taxon>Enterobacterales</taxon>
        <taxon>Yersiniaceae</taxon>
        <taxon>Rahnella</taxon>
    </lineage>
</organism>
<protein>
    <recommendedName>
        <fullName evidence="4">Holin</fullName>
    </recommendedName>
</protein>
<dbReference type="RefSeq" id="WP_104921571.1">
    <property type="nucleotide sequence ID" value="NZ_CP019062.1"/>
</dbReference>
<dbReference type="InterPro" id="IPR032126">
    <property type="entry name" value="LydA_holin"/>
</dbReference>
<evidence type="ECO:0000313" key="3">
    <source>
        <dbReference type="Proteomes" id="UP000239197"/>
    </source>
</evidence>
<name>A0A2L1UM69_9GAMM</name>
<accession>A0A2L1UM69</accession>
<keyword evidence="1" id="KW-0812">Transmembrane</keyword>
<dbReference type="Pfam" id="PF16083">
    <property type="entry name" value="Phage_holin_3_3"/>
    <property type="match status" value="1"/>
</dbReference>
<evidence type="ECO:0000313" key="2">
    <source>
        <dbReference type="EMBL" id="AVF34024.1"/>
    </source>
</evidence>
<dbReference type="AlphaFoldDB" id="A0A2L1UM69"/>
<evidence type="ECO:0008006" key="4">
    <source>
        <dbReference type="Google" id="ProtNLM"/>
    </source>
</evidence>
<keyword evidence="3" id="KW-1185">Reference proteome</keyword>
<dbReference type="KEGG" id="rox:BV494_03325"/>
<dbReference type="EMBL" id="CP019062">
    <property type="protein sequence ID" value="AVF34024.1"/>
    <property type="molecule type" value="Genomic_DNA"/>
</dbReference>
<sequence>MISAASARDVVLMDHDIIRAVIGMSAWGGIVRYIMLRQKKPIMEEILACLLQVVVSCFTGMLLSIFVLSRDANDDKLLIMAGLGGVFAGPIITLLGKKIASLIDSFSPSPKISE</sequence>
<evidence type="ECO:0000256" key="1">
    <source>
        <dbReference type="SAM" id="Phobius"/>
    </source>
</evidence>